<keyword evidence="3" id="KW-0804">Transcription</keyword>
<evidence type="ECO:0000313" key="5">
    <source>
        <dbReference type="EMBL" id="OAT25019.1"/>
    </source>
</evidence>
<evidence type="ECO:0000259" key="4">
    <source>
        <dbReference type="PROSITE" id="PS51118"/>
    </source>
</evidence>
<feature type="domain" description="HTH hxlR-type" evidence="4">
    <location>
        <begin position="37"/>
        <end position="134"/>
    </location>
</feature>
<evidence type="ECO:0000256" key="3">
    <source>
        <dbReference type="ARBA" id="ARBA00023163"/>
    </source>
</evidence>
<evidence type="ECO:0000256" key="2">
    <source>
        <dbReference type="ARBA" id="ARBA00023125"/>
    </source>
</evidence>
<dbReference type="EMBL" id="LXEQ01000058">
    <property type="protein sequence ID" value="OAT25019.1"/>
    <property type="molecule type" value="Genomic_DNA"/>
</dbReference>
<keyword evidence="2" id="KW-0238">DNA-binding</keyword>
<dbReference type="PANTHER" id="PTHR33204:SF18">
    <property type="entry name" value="TRANSCRIPTIONAL REGULATORY PROTEIN"/>
    <property type="match status" value="1"/>
</dbReference>
<reference evidence="5 6" key="1">
    <citation type="submission" date="2016-04" db="EMBL/GenBank/DDBJ databases">
        <title>ATOL: Assembling a taxonomically balanced genome-scale reconstruction of the evolutionary history of the Enterobacteriaceae.</title>
        <authorList>
            <person name="Plunkett G.III."/>
            <person name="Neeno-Eckwall E.C."/>
            <person name="Glasner J.D."/>
            <person name="Perna N.T."/>
        </authorList>
    </citation>
    <scope>NUCLEOTIDE SEQUENCE [LARGE SCALE GENOMIC DNA]</scope>
    <source>
        <strain evidence="5 6">ATCC 51602</strain>
    </source>
</reference>
<accession>A0ABX2W361</accession>
<dbReference type="PANTHER" id="PTHR33204">
    <property type="entry name" value="TRANSCRIPTIONAL REGULATOR, MARR FAMILY"/>
    <property type="match status" value="1"/>
</dbReference>
<dbReference type="Proteomes" id="UP000078407">
    <property type="component" value="Unassembled WGS sequence"/>
</dbReference>
<dbReference type="SUPFAM" id="SSF46785">
    <property type="entry name" value="Winged helix' DNA-binding domain"/>
    <property type="match status" value="1"/>
</dbReference>
<keyword evidence="6" id="KW-1185">Reference proteome</keyword>
<proteinExistence type="predicted"/>
<sequence length="179" mass="20165">MTKGKLLSPENRFYNKTIWLFANGGFMKRKSMEGSICPVARSLDIIGDWWSLLIVRDALNGLTRFGEFQKNLGIAKNMLTQRLKQLVEQDILTVRPAADGSAWHEYVLTEKGRALQTVLVALAQWGGDYLFDSHEKCSVLVDDELHQPLRKLMLQAQDGRVLTPAEVVAQRPDVAVEPT</sequence>
<comment type="caution">
    <text evidence="5">The sequence shown here is derived from an EMBL/GenBank/DDBJ whole genome shotgun (WGS) entry which is preliminary data.</text>
</comment>
<dbReference type="Gene3D" id="1.10.10.10">
    <property type="entry name" value="Winged helix-like DNA-binding domain superfamily/Winged helix DNA-binding domain"/>
    <property type="match status" value="1"/>
</dbReference>
<dbReference type="Pfam" id="PF01638">
    <property type="entry name" value="HxlR"/>
    <property type="match status" value="1"/>
</dbReference>
<dbReference type="InterPro" id="IPR036390">
    <property type="entry name" value="WH_DNA-bd_sf"/>
</dbReference>
<gene>
    <name evidence="5" type="ORF">M976_03952</name>
</gene>
<dbReference type="InterPro" id="IPR036388">
    <property type="entry name" value="WH-like_DNA-bd_sf"/>
</dbReference>
<keyword evidence="1" id="KW-0805">Transcription regulation</keyword>
<dbReference type="PROSITE" id="PS51118">
    <property type="entry name" value="HTH_HXLR"/>
    <property type="match status" value="1"/>
</dbReference>
<name>A0ABX2W361_9ENTR</name>
<protein>
    <submittedName>
        <fullName evidence="5">HxlR family transcriptional regulator</fullName>
    </submittedName>
</protein>
<organism evidence="5 6">
    <name type="scientific">Buttiauxella ferragutiae ATCC 51602</name>
    <dbReference type="NCBI Taxonomy" id="1354252"/>
    <lineage>
        <taxon>Bacteria</taxon>
        <taxon>Pseudomonadati</taxon>
        <taxon>Pseudomonadota</taxon>
        <taxon>Gammaproteobacteria</taxon>
        <taxon>Enterobacterales</taxon>
        <taxon>Enterobacteriaceae</taxon>
        <taxon>Buttiauxella</taxon>
    </lineage>
</organism>
<evidence type="ECO:0000256" key="1">
    <source>
        <dbReference type="ARBA" id="ARBA00023015"/>
    </source>
</evidence>
<evidence type="ECO:0000313" key="6">
    <source>
        <dbReference type="Proteomes" id="UP000078407"/>
    </source>
</evidence>
<dbReference type="InterPro" id="IPR002577">
    <property type="entry name" value="HTH_HxlR"/>
</dbReference>